<evidence type="ECO:0000313" key="3">
    <source>
        <dbReference type="EMBL" id="KAJ7613568.1"/>
    </source>
</evidence>
<protein>
    <recommendedName>
        <fullName evidence="2">DUF6589 domain-containing protein</fullName>
    </recommendedName>
</protein>
<keyword evidence="4" id="KW-1185">Reference proteome</keyword>
<evidence type="ECO:0000256" key="1">
    <source>
        <dbReference type="SAM" id="MobiDB-lite"/>
    </source>
</evidence>
<dbReference type="InterPro" id="IPR046496">
    <property type="entry name" value="DUF6589"/>
</dbReference>
<accession>A0AAD7B8X8</accession>
<organism evidence="3 4">
    <name type="scientific">Roridomyces roridus</name>
    <dbReference type="NCBI Taxonomy" id="1738132"/>
    <lineage>
        <taxon>Eukaryota</taxon>
        <taxon>Fungi</taxon>
        <taxon>Dikarya</taxon>
        <taxon>Basidiomycota</taxon>
        <taxon>Agaricomycotina</taxon>
        <taxon>Agaricomycetes</taxon>
        <taxon>Agaricomycetidae</taxon>
        <taxon>Agaricales</taxon>
        <taxon>Marasmiineae</taxon>
        <taxon>Mycenaceae</taxon>
        <taxon>Roridomyces</taxon>
    </lineage>
</organism>
<sequence length="943" mass="104697">MRKVHADRRAAGVLPVGLPAPSIHPQAALFDRILSTLRTNKSSFRGLFFYVMDPKFKQGKHRRHFLGLGDSVERALALIHRTSQDIRQRVASWAMGLVSGLMRKEARTLTASKLMQTHHLHMSGSFFSEFNFAGVKESIVKLMPTVTGIITGLASNPKYAPKHKRARNARRSNVIFSSILQLASEWSQSNNLFKKVMSLYMYATGAQRQQIEVLSHLGITQTYSSLVDKRKRKKRKKKHANSGTVTPTPTAPLADKDGVDDVAPTERKGTLHQLADDMKAACRALAETGLFGATYDNINIMSRVAEQIVGRKDSQENGTCATIFPLHKASVEDMKAETLTEAFDKAPPLHIQDIVHSESEASQFWSMIVHTILRIVILEGGDSFKQFREELLKRQPATEDKIDVHQTNVRPAPAWQIDQSTITGNAEFIEAFYKYLGILTSPTFSTWARLIIGDQLSIARLRSLLTIRAGQEGGARGFCNFVLIPGLFHAKIADTHGFFATHWGKPNTGNRVPGSLWYHNTLIHRLPITLTSLPPFRTCRDLIWVSLYARVLDCLLLVTGKKSVGDVVDKTTTFDELLGNATAIYERFVDADTVESLRAERAFAVDAGVDPAAAKKGDMVFENAVLFLRDALISREYADAVKCGDSGRVVLVLKTWALSYRGSGRSKYAYEMLSLIHNITHVWPKPMVQIVLNNWLVNTTGNPNSFLEGDLLQEHMNYWIKNYYRAHGSNSSWDWMEMLAPCVIVLRDLTRSLNGTLGADLGTKHKSPDHSKDVNVLMIRLNQYDVHKIVRGRVIDEDDGAPVTDIISAGLTDLTDATKNAIDEYNTTFRLLQQRCRLPVLNQGGSEPAAPLARLIASNVGAVDGNPGLAAVGGSSDVDTVMGDAAEETQQEDAEADREDLLDEEEALTLTLETADDVALEMDEMGLEDEDHDFEDDSSDDED</sequence>
<dbReference type="AlphaFoldDB" id="A0AAD7B8X8"/>
<proteinExistence type="predicted"/>
<dbReference type="Pfam" id="PF20231">
    <property type="entry name" value="DUF6589"/>
    <property type="match status" value="1"/>
</dbReference>
<dbReference type="EMBL" id="JARKIF010000028">
    <property type="protein sequence ID" value="KAJ7613568.1"/>
    <property type="molecule type" value="Genomic_DNA"/>
</dbReference>
<reference evidence="3" key="1">
    <citation type="submission" date="2023-03" db="EMBL/GenBank/DDBJ databases">
        <title>Massive genome expansion in bonnet fungi (Mycena s.s.) driven by repeated elements and novel gene families across ecological guilds.</title>
        <authorList>
            <consortium name="Lawrence Berkeley National Laboratory"/>
            <person name="Harder C.B."/>
            <person name="Miyauchi S."/>
            <person name="Viragh M."/>
            <person name="Kuo A."/>
            <person name="Thoen E."/>
            <person name="Andreopoulos B."/>
            <person name="Lu D."/>
            <person name="Skrede I."/>
            <person name="Drula E."/>
            <person name="Henrissat B."/>
            <person name="Morin E."/>
            <person name="Kohler A."/>
            <person name="Barry K."/>
            <person name="LaButti K."/>
            <person name="Morin E."/>
            <person name="Salamov A."/>
            <person name="Lipzen A."/>
            <person name="Mereny Z."/>
            <person name="Hegedus B."/>
            <person name="Baldrian P."/>
            <person name="Stursova M."/>
            <person name="Weitz H."/>
            <person name="Taylor A."/>
            <person name="Grigoriev I.V."/>
            <person name="Nagy L.G."/>
            <person name="Martin F."/>
            <person name="Kauserud H."/>
        </authorList>
    </citation>
    <scope>NUCLEOTIDE SEQUENCE</scope>
    <source>
        <strain evidence="3">9284</strain>
    </source>
</reference>
<dbReference type="Proteomes" id="UP001221142">
    <property type="component" value="Unassembled WGS sequence"/>
</dbReference>
<evidence type="ECO:0000259" key="2">
    <source>
        <dbReference type="Pfam" id="PF20231"/>
    </source>
</evidence>
<name>A0AAD7B8X8_9AGAR</name>
<feature type="compositionally biased region" description="Basic and acidic residues" evidence="1">
    <location>
        <begin position="254"/>
        <end position="264"/>
    </location>
</feature>
<feature type="region of interest" description="Disordered" evidence="1">
    <location>
        <begin position="922"/>
        <end position="943"/>
    </location>
</feature>
<feature type="region of interest" description="Disordered" evidence="1">
    <location>
        <begin position="228"/>
        <end position="264"/>
    </location>
</feature>
<feature type="compositionally biased region" description="Basic residues" evidence="1">
    <location>
        <begin position="229"/>
        <end position="240"/>
    </location>
</feature>
<evidence type="ECO:0000313" key="4">
    <source>
        <dbReference type="Proteomes" id="UP001221142"/>
    </source>
</evidence>
<feature type="domain" description="DUF6589" evidence="2">
    <location>
        <begin position="344"/>
        <end position="765"/>
    </location>
</feature>
<comment type="caution">
    <text evidence="3">The sequence shown here is derived from an EMBL/GenBank/DDBJ whole genome shotgun (WGS) entry which is preliminary data.</text>
</comment>
<gene>
    <name evidence="3" type="ORF">FB45DRAFT_759167</name>
</gene>